<accession>A0A0R1K0Q1</accession>
<dbReference type="PANTHER" id="PTHR37299">
    <property type="entry name" value="TRANSCRIPTIONAL REGULATOR-RELATED"/>
    <property type="match status" value="1"/>
</dbReference>
<dbReference type="PROSITE" id="PS50930">
    <property type="entry name" value="HTH_LYTTR"/>
    <property type="match status" value="1"/>
</dbReference>
<dbReference type="Proteomes" id="UP000051162">
    <property type="component" value="Unassembled WGS sequence"/>
</dbReference>
<dbReference type="GO" id="GO:0000156">
    <property type="term" value="F:phosphorelay response regulator activity"/>
    <property type="evidence" value="ECO:0007669"/>
    <property type="project" value="InterPro"/>
</dbReference>
<feature type="domain" description="HTH LytTR-type" evidence="1">
    <location>
        <begin position="41"/>
        <end position="144"/>
    </location>
</feature>
<dbReference type="Pfam" id="PF04397">
    <property type="entry name" value="LytTR"/>
    <property type="match status" value="1"/>
</dbReference>
<dbReference type="AlphaFoldDB" id="A0A0R1K0Q1"/>
<dbReference type="Gene3D" id="2.40.50.1020">
    <property type="entry name" value="LytTr DNA-binding domain"/>
    <property type="match status" value="1"/>
</dbReference>
<reference evidence="2 3" key="1">
    <citation type="journal article" date="2015" name="Genome Announc.">
        <title>Expanding the biotechnology potential of lactobacilli through comparative genomics of 213 strains and associated genera.</title>
        <authorList>
            <person name="Sun Z."/>
            <person name="Harris H.M."/>
            <person name="McCann A."/>
            <person name="Guo C."/>
            <person name="Argimon S."/>
            <person name="Zhang W."/>
            <person name="Yang X."/>
            <person name="Jeffery I.B."/>
            <person name="Cooney J.C."/>
            <person name="Kagawa T.F."/>
            <person name="Liu W."/>
            <person name="Song Y."/>
            <person name="Salvetti E."/>
            <person name="Wrobel A."/>
            <person name="Rasinkangas P."/>
            <person name="Parkhill J."/>
            <person name="Rea M.C."/>
            <person name="O'Sullivan O."/>
            <person name="Ritari J."/>
            <person name="Douillard F.P."/>
            <person name="Paul Ross R."/>
            <person name="Yang R."/>
            <person name="Briner A.E."/>
            <person name="Felis G.E."/>
            <person name="de Vos W.M."/>
            <person name="Barrangou R."/>
            <person name="Klaenhammer T.R."/>
            <person name="Caufield P.W."/>
            <person name="Cui Y."/>
            <person name="Zhang H."/>
            <person name="O'Toole P.W."/>
        </authorList>
    </citation>
    <scope>NUCLEOTIDE SEQUENCE [LARGE SCALE GENOMIC DNA]</scope>
    <source>
        <strain evidence="2 3">DSM 19117</strain>
    </source>
</reference>
<dbReference type="EMBL" id="AZDT01000011">
    <property type="protein sequence ID" value="KRK77023.1"/>
    <property type="molecule type" value="Genomic_DNA"/>
</dbReference>
<dbReference type="STRING" id="1423773.FD30_GL000648"/>
<evidence type="ECO:0000259" key="1">
    <source>
        <dbReference type="PROSITE" id="PS50930"/>
    </source>
</evidence>
<name>A0A0R1K0Q1_9LACO</name>
<dbReference type="RefSeq" id="WP_056943777.1">
    <property type="nucleotide sequence ID" value="NZ_AZDT01000011.1"/>
</dbReference>
<sequence length="144" mass="16587">MKINFHIDPKLKADHADFWLRELTDHLATIITQLNQKNEVLWCYQDNEINPVACADIVVLQAVGNRIQVDTADKTYAYHARLAHVIDQLPAEFIEASRGTVINYQKIDHLELLGNGKIDVLMTNQQRVQMSRRKIKNLKEKLGI</sequence>
<dbReference type="InterPro" id="IPR046947">
    <property type="entry name" value="LytR-like"/>
</dbReference>
<dbReference type="GO" id="GO:0003677">
    <property type="term" value="F:DNA binding"/>
    <property type="evidence" value="ECO:0007669"/>
    <property type="project" value="InterPro"/>
</dbReference>
<dbReference type="PANTHER" id="PTHR37299:SF1">
    <property type="entry name" value="STAGE 0 SPORULATION PROTEIN A HOMOLOG"/>
    <property type="match status" value="1"/>
</dbReference>
<dbReference type="OrthoDB" id="9808614at2"/>
<dbReference type="PATRIC" id="fig|1423773.3.peg.662"/>
<dbReference type="GeneID" id="84782450"/>
<comment type="caution">
    <text evidence="2">The sequence shown here is derived from an EMBL/GenBank/DDBJ whole genome shotgun (WGS) entry which is preliminary data.</text>
</comment>
<dbReference type="InterPro" id="IPR007492">
    <property type="entry name" value="LytTR_DNA-bd_dom"/>
</dbReference>
<organism evidence="2 3">
    <name type="scientific">Levilactobacillus namurensis DSM 19117</name>
    <dbReference type="NCBI Taxonomy" id="1423773"/>
    <lineage>
        <taxon>Bacteria</taxon>
        <taxon>Bacillati</taxon>
        <taxon>Bacillota</taxon>
        <taxon>Bacilli</taxon>
        <taxon>Lactobacillales</taxon>
        <taxon>Lactobacillaceae</taxon>
        <taxon>Levilactobacillus</taxon>
    </lineage>
</organism>
<gene>
    <name evidence="2" type="ORF">FD30_GL000648</name>
</gene>
<protein>
    <recommendedName>
        <fullName evidence="1">HTH LytTR-type domain-containing protein</fullName>
    </recommendedName>
</protein>
<dbReference type="SMART" id="SM00850">
    <property type="entry name" value="LytTR"/>
    <property type="match status" value="1"/>
</dbReference>
<evidence type="ECO:0000313" key="2">
    <source>
        <dbReference type="EMBL" id="KRK77023.1"/>
    </source>
</evidence>
<keyword evidence="3" id="KW-1185">Reference proteome</keyword>
<evidence type="ECO:0000313" key="3">
    <source>
        <dbReference type="Proteomes" id="UP000051162"/>
    </source>
</evidence>
<proteinExistence type="predicted"/>